<dbReference type="GO" id="GO:0016493">
    <property type="term" value="F:C-C chemokine receptor activity"/>
    <property type="evidence" value="ECO:0007669"/>
    <property type="project" value="TreeGrafter"/>
</dbReference>
<feature type="transmembrane region" description="Helical" evidence="8">
    <location>
        <begin position="32"/>
        <end position="53"/>
    </location>
</feature>
<dbReference type="InterPro" id="IPR050119">
    <property type="entry name" value="CCR1-9-like"/>
</dbReference>
<keyword evidence="6" id="KW-0675">Receptor</keyword>
<organism evidence="9 10">
    <name type="scientific">Petromyzon marinus</name>
    <name type="common">Sea lamprey</name>
    <dbReference type="NCBI Taxonomy" id="7757"/>
    <lineage>
        <taxon>Eukaryota</taxon>
        <taxon>Metazoa</taxon>
        <taxon>Chordata</taxon>
        <taxon>Craniata</taxon>
        <taxon>Vertebrata</taxon>
        <taxon>Cyclostomata</taxon>
        <taxon>Hyperoartia</taxon>
        <taxon>Petromyzontiformes</taxon>
        <taxon>Petromyzontidae</taxon>
        <taxon>Petromyzon</taxon>
    </lineage>
</organism>
<proteinExistence type="predicted"/>
<name>A0AAJ7UGL3_PETMA</name>
<sequence length="243" mass="25076">MIPHHHSVMDNSTAADYDFDPGAAWLDFPTCILLGLSSLLGLPSYLALLWTFRRTPREPDPARRLLLHLATCDGLLSAVLPFWVVNIAAGRWPFGLVACKALSFGVYAAATGGSLWLTALASHLLAPPPAIAAWGFTALSAVPWLIVRTVKEVPDYASYDYGSDYLDHHDGGDGGGRPSSSALGAALPLWLALGALGACARPLLCAALAAALPAAAAAAPAARGNGGAAGKEAGGGREAETRL</sequence>
<dbReference type="GO" id="GO:0060326">
    <property type="term" value="P:cell chemotaxis"/>
    <property type="evidence" value="ECO:0007669"/>
    <property type="project" value="TreeGrafter"/>
</dbReference>
<dbReference type="GO" id="GO:0006955">
    <property type="term" value="P:immune response"/>
    <property type="evidence" value="ECO:0007669"/>
    <property type="project" value="TreeGrafter"/>
</dbReference>
<dbReference type="SUPFAM" id="SSF81321">
    <property type="entry name" value="Family A G protein-coupled receptor-like"/>
    <property type="match status" value="1"/>
</dbReference>
<dbReference type="InterPro" id="IPR000276">
    <property type="entry name" value="GPCR_Rhodpsn"/>
</dbReference>
<feature type="transmembrane region" description="Helical" evidence="8">
    <location>
        <begin position="65"/>
        <end position="88"/>
    </location>
</feature>
<evidence type="ECO:0000256" key="5">
    <source>
        <dbReference type="ARBA" id="ARBA00023136"/>
    </source>
</evidence>
<protein>
    <submittedName>
        <fullName evidence="10">Leukotriene B4 receptor 1-like</fullName>
    </submittedName>
</protein>
<comment type="subcellular location">
    <subcellularLocation>
        <location evidence="1">Membrane</location>
        <topology evidence="1">Multi-pass membrane protein</topology>
    </subcellularLocation>
</comment>
<dbReference type="PANTHER" id="PTHR10489">
    <property type="entry name" value="CELL ADHESION MOLECULE"/>
    <property type="match status" value="1"/>
</dbReference>
<evidence type="ECO:0000256" key="7">
    <source>
        <dbReference type="ARBA" id="ARBA00023224"/>
    </source>
</evidence>
<dbReference type="Proteomes" id="UP001318040">
    <property type="component" value="Chromosome 69"/>
</dbReference>
<dbReference type="Gene3D" id="1.20.1070.10">
    <property type="entry name" value="Rhodopsin 7-helix transmembrane proteins"/>
    <property type="match status" value="1"/>
</dbReference>
<keyword evidence="5 8" id="KW-0472">Membrane</keyword>
<feature type="transmembrane region" description="Helical" evidence="8">
    <location>
        <begin position="124"/>
        <end position="146"/>
    </location>
</feature>
<dbReference type="GO" id="GO:0019722">
    <property type="term" value="P:calcium-mediated signaling"/>
    <property type="evidence" value="ECO:0007669"/>
    <property type="project" value="TreeGrafter"/>
</dbReference>
<reference evidence="10" key="1">
    <citation type="submission" date="2025-08" db="UniProtKB">
        <authorList>
            <consortium name="RefSeq"/>
        </authorList>
    </citation>
    <scope>IDENTIFICATION</scope>
    <source>
        <tissue evidence="10">Sperm</tissue>
    </source>
</reference>
<dbReference type="Pfam" id="PF00001">
    <property type="entry name" value="7tm_1"/>
    <property type="match status" value="1"/>
</dbReference>
<dbReference type="AlphaFoldDB" id="A0AAJ7UGL3"/>
<gene>
    <name evidence="10" type="primary">LOC116957046</name>
</gene>
<dbReference type="KEGG" id="pmrn:116957046"/>
<dbReference type="GO" id="GO:0009897">
    <property type="term" value="C:external side of plasma membrane"/>
    <property type="evidence" value="ECO:0007669"/>
    <property type="project" value="TreeGrafter"/>
</dbReference>
<dbReference type="RefSeq" id="XP_032834855.1">
    <property type="nucleotide sequence ID" value="XM_032978964.1"/>
</dbReference>
<keyword evidence="3 8" id="KW-1133">Transmembrane helix</keyword>
<accession>A0AAJ7UGL3</accession>
<evidence type="ECO:0000313" key="9">
    <source>
        <dbReference type="Proteomes" id="UP001318040"/>
    </source>
</evidence>
<keyword evidence="7" id="KW-0807">Transducer</keyword>
<evidence type="ECO:0000256" key="3">
    <source>
        <dbReference type="ARBA" id="ARBA00022989"/>
    </source>
</evidence>
<dbReference type="GO" id="GO:0007204">
    <property type="term" value="P:positive regulation of cytosolic calcium ion concentration"/>
    <property type="evidence" value="ECO:0007669"/>
    <property type="project" value="TreeGrafter"/>
</dbReference>
<evidence type="ECO:0000256" key="2">
    <source>
        <dbReference type="ARBA" id="ARBA00022692"/>
    </source>
</evidence>
<evidence type="ECO:0000256" key="4">
    <source>
        <dbReference type="ARBA" id="ARBA00023040"/>
    </source>
</evidence>
<evidence type="ECO:0000256" key="8">
    <source>
        <dbReference type="SAM" id="Phobius"/>
    </source>
</evidence>
<evidence type="ECO:0000313" key="10">
    <source>
        <dbReference type="RefSeq" id="XP_032834855.1"/>
    </source>
</evidence>
<keyword evidence="2 8" id="KW-0812">Transmembrane</keyword>
<keyword evidence="9" id="KW-1185">Reference proteome</keyword>
<evidence type="ECO:0000256" key="1">
    <source>
        <dbReference type="ARBA" id="ARBA00004141"/>
    </source>
</evidence>
<dbReference type="GO" id="GO:0019957">
    <property type="term" value="F:C-C chemokine binding"/>
    <property type="evidence" value="ECO:0007669"/>
    <property type="project" value="TreeGrafter"/>
</dbReference>
<dbReference type="PANTHER" id="PTHR10489:SF932">
    <property type="entry name" value="G-PROTEIN COUPLED RECEPTORS FAMILY 1 PROFILE DOMAIN-CONTAINING PROTEIN"/>
    <property type="match status" value="1"/>
</dbReference>
<keyword evidence="4" id="KW-0297">G-protein coupled receptor</keyword>
<evidence type="ECO:0000256" key="6">
    <source>
        <dbReference type="ARBA" id="ARBA00023170"/>
    </source>
</evidence>